<dbReference type="InterPro" id="IPR014204">
    <property type="entry name" value="Spore_V_AE"/>
</dbReference>
<sequence>MVEYIWAFLVGGAICFVGQMLLDIGKLSPVQVLVTLMIFGMMLDGFHLYDFLISVAGAGATLPITGLGHSLVHGAMNAGNNGLFSISDGLFDMAAVTFVFSILFSVTVALLFRPHGGV</sequence>
<protein>
    <submittedName>
        <fullName evidence="2">Stage V sporulation protein AE</fullName>
    </submittedName>
</protein>
<organism evidence="2 3">
    <name type="scientific">Shouchella lonarensis</name>
    <dbReference type="NCBI Taxonomy" id="1464122"/>
    <lineage>
        <taxon>Bacteria</taxon>
        <taxon>Bacillati</taxon>
        <taxon>Bacillota</taxon>
        <taxon>Bacilli</taxon>
        <taxon>Bacillales</taxon>
        <taxon>Bacillaceae</taxon>
        <taxon>Shouchella</taxon>
    </lineage>
</organism>
<evidence type="ECO:0000313" key="2">
    <source>
        <dbReference type="EMBL" id="SDC43056.1"/>
    </source>
</evidence>
<proteinExistence type="predicted"/>
<dbReference type="InterPro" id="IPR005562">
    <property type="entry name" value="SpoVA"/>
</dbReference>
<name>A0A1G6LKB1_9BACI</name>
<feature type="transmembrane region" description="Helical" evidence="1">
    <location>
        <begin position="89"/>
        <end position="112"/>
    </location>
</feature>
<keyword evidence="1" id="KW-0812">Transmembrane</keyword>
<dbReference type="Proteomes" id="UP000242662">
    <property type="component" value="Unassembled WGS sequence"/>
</dbReference>
<keyword evidence="3" id="KW-1185">Reference proteome</keyword>
<evidence type="ECO:0000256" key="1">
    <source>
        <dbReference type="SAM" id="Phobius"/>
    </source>
</evidence>
<evidence type="ECO:0000313" key="3">
    <source>
        <dbReference type="Proteomes" id="UP000242662"/>
    </source>
</evidence>
<reference evidence="3" key="1">
    <citation type="submission" date="2016-09" db="EMBL/GenBank/DDBJ databases">
        <authorList>
            <person name="Varghese N."/>
            <person name="Submissions S."/>
        </authorList>
    </citation>
    <scope>NUCLEOTIDE SEQUENCE [LARGE SCALE GENOMIC DNA]</scope>
    <source>
        <strain evidence="3">25nlg</strain>
    </source>
</reference>
<dbReference type="EMBL" id="FMYM01000008">
    <property type="protein sequence ID" value="SDC43056.1"/>
    <property type="molecule type" value="Genomic_DNA"/>
</dbReference>
<keyword evidence="1" id="KW-1133">Transmembrane helix</keyword>
<dbReference type="PANTHER" id="PTHR38450">
    <property type="entry name" value="STAGE V SPORULATION PROTEIN AC-RELATED"/>
    <property type="match status" value="1"/>
</dbReference>
<feature type="transmembrane region" description="Helical" evidence="1">
    <location>
        <begin position="6"/>
        <end position="25"/>
    </location>
</feature>
<feature type="transmembrane region" description="Helical" evidence="1">
    <location>
        <begin position="46"/>
        <end position="69"/>
    </location>
</feature>
<dbReference type="Pfam" id="PF03862">
    <property type="entry name" value="SpoVAC_SpoVAEB"/>
    <property type="match status" value="1"/>
</dbReference>
<gene>
    <name evidence="2" type="ORF">SAMN05421737_108139</name>
</gene>
<dbReference type="NCBIfam" id="TIGR02839">
    <property type="entry name" value="spore_V_AE"/>
    <property type="match status" value="1"/>
</dbReference>
<accession>A0A1G6LKB1</accession>
<dbReference type="PANTHER" id="PTHR38450:SF2">
    <property type="entry name" value="STAGE V SPORULATION PROTEIN AEB"/>
    <property type="match status" value="1"/>
</dbReference>
<dbReference type="AlphaFoldDB" id="A0A1G6LKB1"/>
<dbReference type="STRING" id="1464122.SAMN05421737_108139"/>
<keyword evidence="1" id="KW-0472">Membrane</keyword>